<evidence type="ECO:0000259" key="1">
    <source>
        <dbReference type="Pfam" id="PF00561"/>
    </source>
</evidence>
<sequence>MDLVVTQPEFRGAGVTLAADRWDPPSPGAGGSGVDRKGLVLLLHGGGQTRHSWRTTGRSLAADGWSAIAVDARGHGGSQWAPDGDYGIDALVADLTSVIGELGERPVLVGASMGGMTSLIGQGENPELARGLVLVDIAPKVETAGTAEIMAFMRSGLEGFASLDEAAAAIAAYTPNRVRKPNPDGLRKNLRLRDGRWFWHWDPAFLRQGDEPTRQADSIVRYERARAAAAAVTVPTLLVRGTQSHVVSEEGARELLELIPTATLIDVAGAGHMVAGDDNDVFSGGLKGFLDEDVIAARY</sequence>
<dbReference type="AlphaFoldDB" id="A0A076EY47"/>
<name>A0A076EY47_RHOOP</name>
<dbReference type="eggNOG" id="COG2267">
    <property type="taxonomic scope" value="Bacteria"/>
</dbReference>
<organism evidence="2 3">
    <name type="scientific">Rhodococcus opacus</name>
    <name type="common">Nocardia opaca</name>
    <dbReference type="NCBI Taxonomy" id="37919"/>
    <lineage>
        <taxon>Bacteria</taxon>
        <taxon>Bacillati</taxon>
        <taxon>Actinomycetota</taxon>
        <taxon>Actinomycetes</taxon>
        <taxon>Mycobacteriales</taxon>
        <taxon>Nocardiaceae</taxon>
        <taxon>Rhodococcus</taxon>
    </lineage>
</organism>
<dbReference type="GO" id="GO:0016787">
    <property type="term" value="F:hydrolase activity"/>
    <property type="evidence" value="ECO:0007669"/>
    <property type="project" value="UniProtKB-KW"/>
</dbReference>
<gene>
    <name evidence="2" type="ORF">EP51_28230</name>
</gene>
<protein>
    <submittedName>
        <fullName evidence="2">Hydrolase</fullName>
    </submittedName>
</protein>
<keyword evidence="2" id="KW-0378">Hydrolase</keyword>
<dbReference type="PANTHER" id="PTHR43194:SF2">
    <property type="entry name" value="PEROXISOMAL MEMBRANE PROTEIN LPX1"/>
    <property type="match status" value="1"/>
</dbReference>
<dbReference type="Proteomes" id="UP000028488">
    <property type="component" value="Chromosome"/>
</dbReference>
<proteinExistence type="predicted"/>
<evidence type="ECO:0000313" key="2">
    <source>
        <dbReference type="EMBL" id="AII08299.1"/>
    </source>
</evidence>
<dbReference type="InterPro" id="IPR029058">
    <property type="entry name" value="AB_hydrolase_fold"/>
</dbReference>
<dbReference type="RefSeq" id="WP_128641114.1">
    <property type="nucleotide sequence ID" value="NZ_CP008947.1"/>
</dbReference>
<dbReference type="PANTHER" id="PTHR43194">
    <property type="entry name" value="HYDROLASE ALPHA/BETA FOLD FAMILY"/>
    <property type="match status" value="1"/>
</dbReference>
<dbReference type="EMBL" id="CP008947">
    <property type="protein sequence ID" value="AII08299.1"/>
    <property type="molecule type" value="Genomic_DNA"/>
</dbReference>
<dbReference type="InterPro" id="IPR050228">
    <property type="entry name" value="Carboxylesterase_BioH"/>
</dbReference>
<dbReference type="SUPFAM" id="SSF53474">
    <property type="entry name" value="alpha/beta-Hydrolases"/>
    <property type="match status" value="1"/>
</dbReference>
<accession>A0A076EY47</accession>
<dbReference type="Pfam" id="PF00561">
    <property type="entry name" value="Abhydrolase_1"/>
    <property type="match status" value="1"/>
</dbReference>
<dbReference type="PRINTS" id="PR00111">
    <property type="entry name" value="ABHYDROLASE"/>
</dbReference>
<reference evidence="2 3" key="1">
    <citation type="submission" date="2014-07" db="EMBL/GenBank/DDBJ databases">
        <title>Genome Sequence of Rhodococcus opacus Strain R7, a Biodegrader of Mono- and Polycyclic Aromatic Hydrocarbons.</title>
        <authorList>
            <person name="Di Gennaro P."/>
            <person name="Zampolli J."/>
            <person name="Presti I."/>
            <person name="Cappelletti M."/>
            <person name="D'Ursi P."/>
            <person name="Orro A."/>
            <person name="Mezzelani A."/>
            <person name="Milanesi L."/>
        </authorList>
    </citation>
    <scope>NUCLEOTIDE SEQUENCE [LARGE SCALE GENOMIC DNA]</scope>
    <source>
        <strain evidence="2 3">R7</strain>
    </source>
</reference>
<dbReference type="Gene3D" id="3.40.50.1820">
    <property type="entry name" value="alpha/beta hydrolase"/>
    <property type="match status" value="1"/>
</dbReference>
<dbReference type="InterPro" id="IPR000073">
    <property type="entry name" value="AB_hydrolase_1"/>
</dbReference>
<feature type="domain" description="AB hydrolase-1" evidence="1">
    <location>
        <begin position="39"/>
        <end position="274"/>
    </location>
</feature>
<evidence type="ECO:0000313" key="3">
    <source>
        <dbReference type="Proteomes" id="UP000028488"/>
    </source>
</evidence>